<evidence type="ECO:0000256" key="1">
    <source>
        <dbReference type="SAM" id="MobiDB-lite"/>
    </source>
</evidence>
<feature type="compositionally biased region" description="Pro residues" evidence="1">
    <location>
        <begin position="1"/>
        <end position="19"/>
    </location>
</feature>
<dbReference type="AlphaFoldDB" id="A0A0G2JKW9"/>
<accession>A0A0G2JKW9</accession>
<organism evidence="2 3">
    <name type="scientific">Homo sapiens</name>
    <name type="common">Human</name>
    <dbReference type="NCBI Taxonomy" id="9606"/>
    <lineage>
        <taxon>Eukaryota</taxon>
        <taxon>Metazoa</taxon>
        <taxon>Chordata</taxon>
        <taxon>Craniata</taxon>
        <taxon>Vertebrata</taxon>
        <taxon>Euteleostomi</taxon>
        <taxon>Mammalia</taxon>
        <taxon>Eutheria</taxon>
        <taxon>Euarchontoglires</taxon>
        <taxon>Primates</taxon>
        <taxon>Haplorrhini</taxon>
        <taxon>Catarrhini</taxon>
        <taxon>Hominidae</taxon>
        <taxon>Homo</taxon>
    </lineage>
</organism>
<proteinExistence type="predicted"/>
<dbReference type="Ensembl" id="ENST00000548618.2">
    <property type="protein sequence ID" value="ENSP00000447586.2"/>
    <property type="gene ID" value="ENSG00000258002.2"/>
</dbReference>
<evidence type="ECO:0000313" key="3">
    <source>
        <dbReference type="Proteomes" id="UP000005640"/>
    </source>
</evidence>
<evidence type="ECO:0000313" key="2">
    <source>
        <dbReference type="Ensembl" id="ENSP00000447114.2"/>
    </source>
</evidence>
<name>A0A0G2JKW9_HUMAN</name>
<protein>
    <submittedName>
        <fullName evidence="2">Uncharacterized protein</fullName>
    </submittedName>
</protein>
<dbReference type="Proteomes" id="UP000005640">
    <property type="component" value="Unplaced"/>
</dbReference>
<dbReference type="Ensembl" id="ENST00000552607.2">
    <property type="protein sequence ID" value="ENSP00000447114.2"/>
    <property type="gene ID" value="ENSG00000257215.2"/>
</dbReference>
<reference evidence="2" key="1">
    <citation type="submission" date="2025-05" db="UniProtKB">
        <authorList>
            <consortium name="Ensembl"/>
        </authorList>
    </citation>
    <scope>IDENTIFICATION</scope>
</reference>
<keyword evidence="3" id="KW-1185">Reference proteome</keyword>
<sequence>SPPPPGGGEKPLAPPPGWVEPPKWLGLQGPSGGPGV</sequence>
<dbReference type="BioMuta" id="ENSG00000257215"/>
<feature type="region of interest" description="Disordered" evidence="1">
    <location>
        <begin position="1"/>
        <end position="36"/>
    </location>
</feature>